<evidence type="ECO:0000256" key="3">
    <source>
        <dbReference type="ARBA" id="ARBA00022989"/>
    </source>
</evidence>
<dbReference type="CDD" id="cd17502">
    <property type="entry name" value="MFS_Azr1_MDR_like"/>
    <property type="match status" value="1"/>
</dbReference>
<dbReference type="GO" id="GO:0005886">
    <property type="term" value="C:plasma membrane"/>
    <property type="evidence" value="ECO:0007669"/>
    <property type="project" value="TreeGrafter"/>
</dbReference>
<comment type="caution">
    <text evidence="8">The sequence shown here is derived from an EMBL/GenBank/DDBJ whole genome shotgun (WGS) entry which is preliminary data.</text>
</comment>
<dbReference type="PROSITE" id="PS01054">
    <property type="entry name" value="TRANSALDOLASE_1"/>
    <property type="match status" value="1"/>
</dbReference>
<evidence type="ECO:0000256" key="4">
    <source>
        <dbReference type="ARBA" id="ARBA00023136"/>
    </source>
</evidence>
<feature type="transmembrane region" description="Helical" evidence="6">
    <location>
        <begin position="174"/>
        <end position="193"/>
    </location>
</feature>
<dbReference type="InterPro" id="IPR036259">
    <property type="entry name" value="MFS_trans_sf"/>
</dbReference>
<sequence>MNADTVNSYSTAVPSYSSRDNLAGTPIDTDSEGSPKQGEYKIVPVRSHSQDTRRRSSSDLANTETTLEGEKEGEPAVLGTDDVDPTDGGDVTPSESPSVEIHGTQLVIIMVGLCLSLFLAYIDITIVATALSAIGIGLNDFSQVSWIALAYLLTFAPLQPLMGRFSDIFGRVQVITVSLVTFMIGCAIAGAAPSMTVLIVGRAIAGIGGAGLISLPMIVVADIIPIHKRALFLGIFGGVFAIASVLGPIFGGLFTDNVSWRWTFYFNLPVGGVTFIIIVAFLRIPHRAGNLRSKIARVDFLGVASLLAGIVFLLLATVWGGNTYAWSSPVIISFYCLSVAFFVMFFVVEHRFAVEPIIPLHLFAYRNFSLACFSVMLIGMIMLGSVFYLPVFYTIVRGNTATMSGIKLLPMLLSMVFAALVSGIITGKTGSYRPMITLGFAVSTVGLALLTLISADENLGKEIGFLIVLGAGCGLCIQTLMLVAQAGVPESEVAIATSCFSFCQTIGSGIGIAAMSAILNNNLSFLLAQVPGINVHDVTTNPSLLLTTNIPADTLHEVQTAYVGAIRQIFIVLAPVAGVACIVSLFIKHVPLQKVTPAVVAV</sequence>
<dbReference type="Gene3D" id="1.20.1720.10">
    <property type="entry name" value="Multidrug resistance protein D"/>
    <property type="match status" value="1"/>
</dbReference>
<feature type="region of interest" description="Disordered" evidence="5">
    <location>
        <begin position="1"/>
        <end position="97"/>
    </location>
</feature>
<feature type="domain" description="Major facilitator superfamily (MFS) profile" evidence="7">
    <location>
        <begin position="109"/>
        <end position="592"/>
    </location>
</feature>
<feature type="transmembrane region" description="Helical" evidence="6">
    <location>
        <begin position="106"/>
        <end position="138"/>
    </location>
</feature>
<name>A0A9W8AFI7_9FUNG</name>
<feature type="compositionally biased region" description="Basic and acidic residues" evidence="5">
    <location>
        <begin position="48"/>
        <end position="57"/>
    </location>
</feature>
<evidence type="ECO:0000313" key="9">
    <source>
        <dbReference type="Proteomes" id="UP001150569"/>
    </source>
</evidence>
<dbReference type="PANTHER" id="PTHR23501">
    <property type="entry name" value="MAJOR FACILITATOR SUPERFAMILY"/>
    <property type="match status" value="1"/>
</dbReference>
<dbReference type="GO" id="GO:0005975">
    <property type="term" value="P:carbohydrate metabolic process"/>
    <property type="evidence" value="ECO:0007669"/>
    <property type="project" value="InterPro"/>
</dbReference>
<keyword evidence="2 6" id="KW-0812">Transmembrane</keyword>
<dbReference type="InterPro" id="IPR011701">
    <property type="entry name" value="MFS"/>
</dbReference>
<evidence type="ECO:0000259" key="7">
    <source>
        <dbReference type="PROSITE" id="PS50850"/>
    </source>
</evidence>
<feature type="transmembrane region" description="Helical" evidence="6">
    <location>
        <begin position="565"/>
        <end position="587"/>
    </location>
</feature>
<gene>
    <name evidence="8" type="ORF">IWQ60_004671</name>
</gene>
<feature type="transmembrane region" description="Helical" evidence="6">
    <location>
        <begin position="495"/>
        <end position="519"/>
    </location>
</feature>
<evidence type="ECO:0000313" key="8">
    <source>
        <dbReference type="EMBL" id="KAJ1925266.1"/>
    </source>
</evidence>
<dbReference type="SUPFAM" id="SSF103473">
    <property type="entry name" value="MFS general substrate transporter"/>
    <property type="match status" value="2"/>
</dbReference>
<keyword evidence="9" id="KW-1185">Reference proteome</keyword>
<dbReference type="Proteomes" id="UP001150569">
    <property type="component" value="Unassembled WGS sequence"/>
</dbReference>
<evidence type="ECO:0000256" key="5">
    <source>
        <dbReference type="SAM" id="MobiDB-lite"/>
    </source>
</evidence>
<feature type="transmembrane region" description="Helical" evidence="6">
    <location>
        <begin position="325"/>
        <end position="348"/>
    </location>
</feature>
<feature type="compositionally biased region" description="Polar residues" evidence="5">
    <location>
        <begin position="1"/>
        <end position="20"/>
    </location>
</feature>
<feature type="transmembrane region" description="Helical" evidence="6">
    <location>
        <begin position="231"/>
        <end position="250"/>
    </location>
</feature>
<dbReference type="EMBL" id="JANBPT010000231">
    <property type="protein sequence ID" value="KAJ1925266.1"/>
    <property type="molecule type" value="Genomic_DNA"/>
</dbReference>
<dbReference type="AlphaFoldDB" id="A0A9W8AFI7"/>
<evidence type="ECO:0000256" key="1">
    <source>
        <dbReference type="ARBA" id="ARBA00004141"/>
    </source>
</evidence>
<dbReference type="OrthoDB" id="10021397at2759"/>
<feature type="transmembrane region" description="Helical" evidence="6">
    <location>
        <begin position="199"/>
        <end position="224"/>
    </location>
</feature>
<dbReference type="Gene3D" id="1.20.1250.20">
    <property type="entry name" value="MFS general substrate transporter like domains"/>
    <property type="match status" value="1"/>
</dbReference>
<keyword evidence="4 6" id="KW-0472">Membrane</keyword>
<feature type="transmembrane region" description="Helical" evidence="6">
    <location>
        <begin position="434"/>
        <end position="453"/>
    </location>
</feature>
<evidence type="ECO:0000256" key="6">
    <source>
        <dbReference type="SAM" id="Phobius"/>
    </source>
</evidence>
<dbReference type="InterPro" id="IPR018225">
    <property type="entry name" value="Transaldolase_AS"/>
</dbReference>
<dbReference type="GO" id="GO:0022857">
    <property type="term" value="F:transmembrane transporter activity"/>
    <property type="evidence" value="ECO:0007669"/>
    <property type="project" value="InterPro"/>
</dbReference>
<feature type="transmembrane region" description="Helical" evidence="6">
    <location>
        <begin position="144"/>
        <end position="162"/>
    </location>
</feature>
<dbReference type="PROSITE" id="PS50850">
    <property type="entry name" value="MFS"/>
    <property type="match status" value="1"/>
</dbReference>
<feature type="transmembrane region" description="Helical" evidence="6">
    <location>
        <begin position="408"/>
        <end position="427"/>
    </location>
</feature>
<proteinExistence type="predicted"/>
<accession>A0A9W8AFI7</accession>
<feature type="transmembrane region" description="Helical" evidence="6">
    <location>
        <begin position="465"/>
        <end position="483"/>
    </location>
</feature>
<comment type="subcellular location">
    <subcellularLocation>
        <location evidence="1">Membrane</location>
        <topology evidence="1">Multi-pass membrane protein</topology>
    </subcellularLocation>
</comment>
<dbReference type="PANTHER" id="PTHR23501:SF197">
    <property type="entry name" value="COMD"/>
    <property type="match status" value="1"/>
</dbReference>
<feature type="transmembrane region" description="Helical" evidence="6">
    <location>
        <begin position="262"/>
        <end position="284"/>
    </location>
</feature>
<protein>
    <recommendedName>
        <fullName evidence="7">Major facilitator superfamily (MFS) profile domain-containing protein</fullName>
    </recommendedName>
</protein>
<feature type="transmembrane region" description="Helical" evidence="6">
    <location>
        <begin position="368"/>
        <end position="396"/>
    </location>
</feature>
<dbReference type="PRINTS" id="PR01036">
    <property type="entry name" value="TCRTETB"/>
</dbReference>
<keyword evidence="3 6" id="KW-1133">Transmembrane helix</keyword>
<feature type="transmembrane region" description="Helical" evidence="6">
    <location>
        <begin position="296"/>
        <end position="319"/>
    </location>
</feature>
<dbReference type="InterPro" id="IPR020846">
    <property type="entry name" value="MFS_dom"/>
</dbReference>
<dbReference type="Pfam" id="PF07690">
    <property type="entry name" value="MFS_1"/>
    <property type="match status" value="1"/>
</dbReference>
<evidence type="ECO:0000256" key="2">
    <source>
        <dbReference type="ARBA" id="ARBA00022692"/>
    </source>
</evidence>
<organism evidence="8 9">
    <name type="scientific">Tieghemiomyces parasiticus</name>
    <dbReference type="NCBI Taxonomy" id="78921"/>
    <lineage>
        <taxon>Eukaryota</taxon>
        <taxon>Fungi</taxon>
        <taxon>Fungi incertae sedis</taxon>
        <taxon>Zoopagomycota</taxon>
        <taxon>Kickxellomycotina</taxon>
        <taxon>Dimargaritomycetes</taxon>
        <taxon>Dimargaritales</taxon>
        <taxon>Dimargaritaceae</taxon>
        <taxon>Tieghemiomyces</taxon>
    </lineage>
</organism>
<reference evidence="8" key="1">
    <citation type="submission" date="2022-07" db="EMBL/GenBank/DDBJ databases">
        <title>Phylogenomic reconstructions and comparative analyses of Kickxellomycotina fungi.</title>
        <authorList>
            <person name="Reynolds N.K."/>
            <person name="Stajich J.E."/>
            <person name="Barry K."/>
            <person name="Grigoriev I.V."/>
            <person name="Crous P."/>
            <person name="Smith M.E."/>
        </authorList>
    </citation>
    <scope>NUCLEOTIDE SEQUENCE</scope>
    <source>
        <strain evidence="8">RSA 861</strain>
    </source>
</reference>